<dbReference type="Proteomes" id="UP000245631">
    <property type="component" value="Unassembled WGS sequence"/>
</dbReference>
<organism evidence="2 3">
    <name type="scientific">Rhizobium loti</name>
    <name type="common">Mesorhizobium loti</name>
    <dbReference type="NCBI Taxonomy" id="381"/>
    <lineage>
        <taxon>Bacteria</taxon>
        <taxon>Pseudomonadati</taxon>
        <taxon>Pseudomonadota</taxon>
        <taxon>Alphaproteobacteria</taxon>
        <taxon>Hyphomicrobiales</taxon>
        <taxon>Phyllobacteriaceae</taxon>
        <taxon>Mesorhizobium</taxon>
    </lineage>
</organism>
<evidence type="ECO:0000313" key="2">
    <source>
        <dbReference type="EMBL" id="PWJ94890.1"/>
    </source>
</evidence>
<evidence type="ECO:0000313" key="3">
    <source>
        <dbReference type="Proteomes" id="UP000245631"/>
    </source>
</evidence>
<proteinExistence type="predicted"/>
<sequence>MKTALALLLLLPAPAVAGQCYMSENHPGWKVIVDDGPGLPHEMSWSRSDGFNQRLRYESAPPGEAPRFVIGSTDDERFSIGFVGEPMVLDGELYRPGCP</sequence>
<protein>
    <recommendedName>
        <fullName evidence="4">Lipoprotein</fullName>
    </recommendedName>
</protein>
<feature type="signal peptide" evidence="1">
    <location>
        <begin position="1"/>
        <end position="17"/>
    </location>
</feature>
<name>A0A8E2WIL0_RHILI</name>
<dbReference type="AlphaFoldDB" id="A0A8E2WIL0"/>
<accession>A0A8E2WIL0</accession>
<comment type="caution">
    <text evidence="2">The sequence shown here is derived from an EMBL/GenBank/DDBJ whole genome shotgun (WGS) entry which is preliminary data.</text>
</comment>
<feature type="chain" id="PRO_5034425953" description="Lipoprotein" evidence="1">
    <location>
        <begin position="18"/>
        <end position="99"/>
    </location>
</feature>
<evidence type="ECO:0008006" key="4">
    <source>
        <dbReference type="Google" id="ProtNLM"/>
    </source>
</evidence>
<dbReference type="RefSeq" id="WP_109660816.1">
    <property type="nucleotide sequence ID" value="NZ_QGGH01000001.1"/>
</dbReference>
<dbReference type="GeneID" id="61050900"/>
<gene>
    <name evidence="2" type="ORF">C8D77_1011576</name>
</gene>
<dbReference type="EMBL" id="QGGH01000001">
    <property type="protein sequence ID" value="PWJ94890.1"/>
    <property type="molecule type" value="Genomic_DNA"/>
</dbReference>
<evidence type="ECO:0000256" key="1">
    <source>
        <dbReference type="SAM" id="SignalP"/>
    </source>
</evidence>
<reference evidence="2 3" key="1">
    <citation type="submission" date="2018-05" db="EMBL/GenBank/DDBJ databases">
        <title>Genomic Encyclopedia of Type Strains, Phase IV (KMG-IV): sequencing the most valuable type-strain genomes for metagenomic binning, comparative biology and taxonomic classification.</title>
        <authorList>
            <person name="Goeker M."/>
        </authorList>
    </citation>
    <scope>NUCLEOTIDE SEQUENCE [LARGE SCALE GENOMIC DNA]</scope>
    <source>
        <strain evidence="2 3">DSM 2626</strain>
    </source>
</reference>
<keyword evidence="1" id="KW-0732">Signal</keyword>